<evidence type="ECO:0000313" key="2">
    <source>
        <dbReference type="EMBL" id="KAK7756366.1"/>
    </source>
</evidence>
<dbReference type="EMBL" id="JAKJXP020000007">
    <property type="protein sequence ID" value="KAK7756366.1"/>
    <property type="molecule type" value="Genomic_DNA"/>
</dbReference>
<name>A0AAN9YT92_9PEZI</name>
<feature type="signal peptide" evidence="1">
    <location>
        <begin position="1"/>
        <end position="18"/>
    </location>
</feature>
<evidence type="ECO:0000256" key="1">
    <source>
        <dbReference type="SAM" id="SignalP"/>
    </source>
</evidence>
<gene>
    <name evidence="2" type="ORF">SLS62_001592</name>
</gene>
<dbReference type="Proteomes" id="UP001320420">
    <property type="component" value="Unassembled WGS sequence"/>
</dbReference>
<accession>A0AAN9YT92</accession>
<feature type="chain" id="PRO_5043018248" evidence="1">
    <location>
        <begin position="19"/>
        <end position="213"/>
    </location>
</feature>
<reference evidence="2 3" key="1">
    <citation type="submission" date="2024-02" db="EMBL/GenBank/DDBJ databases">
        <title>De novo assembly and annotation of 12 fungi associated with fruit tree decline syndrome in Ontario, Canada.</title>
        <authorList>
            <person name="Sulman M."/>
            <person name="Ellouze W."/>
            <person name="Ilyukhin E."/>
        </authorList>
    </citation>
    <scope>NUCLEOTIDE SEQUENCE [LARGE SCALE GENOMIC DNA]</scope>
    <source>
        <strain evidence="2 3">M11/M66-122</strain>
    </source>
</reference>
<evidence type="ECO:0000313" key="3">
    <source>
        <dbReference type="Proteomes" id="UP001320420"/>
    </source>
</evidence>
<sequence length="213" mass="22180">MQFLKYALAAFSIGSAIAAPAVEPVAREVAVGATVGGNSLADVQVLVGHVADIKVTVLGEVDNLNKIAGGNPTDADVPTIKASLSLIRQKILDIEVDLNPLVKGVVQPLLEADLHIVLDLVTDVEALLQGVEDTVNNLLKTLPAELQKQLQHDLTYVLQVLNPVLSPVLDLVAGLLGTNKGAIVDQINGIVVNLNGLLGGLLNPLLGTLAKIL</sequence>
<proteinExistence type="predicted"/>
<protein>
    <submittedName>
        <fullName evidence="2">Uncharacterized protein</fullName>
    </submittedName>
</protein>
<organism evidence="2 3">
    <name type="scientific">Diatrype stigma</name>
    <dbReference type="NCBI Taxonomy" id="117547"/>
    <lineage>
        <taxon>Eukaryota</taxon>
        <taxon>Fungi</taxon>
        <taxon>Dikarya</taxon>
        <taxon>Ascomycota</taxon>
        <taxon>Pezizomycotina</taxon>
        <taxon>Sordariomycetes</taxon>
        <taxon>Xylariomycetidae</taxon>
        <taxon>Xylariales</taxon>
        <taxon>Diatrypaceae</taxon>
        <taxon>Diatrype</taxon>
    </lineage>
</organism>
<dbReference type="AlphaFoldDB" id="A0AAN9YT92"/>
<keyword evidence="3" id="KW-1185">Reference proteome</keyword>
<keyword evidence="1" id="KW-0732">Signal</keyword>
<comment type="caution">
    <text evidence="2">The sequence shown here is derived from an EMBL/GenBank/DDBJ whole genome shotgun (WGS) entry which is preliminary data.</text>
</comment>